<keyword evidence="1" id="KW-0812">Transmembrane</keyword>
<organism evidence="2 3">
    <name type="scientific">Onychostoma macrolepis</name>
    <dbReference type="NCBI Taxonomy" id="369639"/>
    <lineage>
        <taxon>Eukaryota</taxon>
        <taxon>Metazoa</taxon>
        <taxon>Chordata</taxon>
        <taxon>Craniata</taxon>
        <taxon>Vertebrata</taxon>
        <taxon>Euteleostomi</taxon>
        <taxon>Actinopterygii</taxon>
        <taxon>Neopterygii</taxon>
        <taxon>Teleostei</taxon>
        <taxon>Ostariophysi</taxon>
        <taxon>Cypriniformes</taxon>
        <taxon>Cyprinidae</taxon>
        <taxon>Acrossocheilinae</taxon>
        <taxon>Onychostoma</taxon>
    </lineage>
</organism>
<name>A0A7J6BPG6_9TELE</name>
<gene>
    <name evidence="2" type="ORF">G5714_022272</name>
</gene>
<keyword evidence="3" id="KW-1185">Reference proteome</keyword>
<sequence>MYTKRICKMSDLGKDVQVFVEKGATLIAQYICHEGKCTCTLNTTGQLTEQSGYLVLTMQNISQIDQFDALKWDKSGKKTLLKGFTLNEVLPTSAAPDLTDEDVTLKPSITRTEPLIMTNTAKVFIGVGAVVAVVALAVAFYRRRRCGPPPHQQHAR</sequence>
<dbReference type="Proteomes" id="UP000579812">
    <property type="component" value="Unassembled WGS sequence"/>
</dbReference>
<dbReference type="EMBL" id="JAAMOB010000023">
    <property type="protein sequence ID" value="KAF4096303.1"/>
    <property type="molecule type" value="Genomic_DNA"/>
</dbReference>
<protein>
    <submittedName>
        <fullName evidence="2">Uncharacterized protein</fullName>
    </submittedName>
</protein>
<comment type="caution">
    <text evidence="2">The sequence shown here is derived from an EMBL/GenBank/DDBJ whole genome shotgun (WGS) entry which is preliminary data.</text>
</comment>
<keyword evidence="1" id="KW-0472">Membrane</keyword>
<accession>A0A7J6BPG6</accession>
<evidence type="ECO:0000313" key="2">
    <source>
        <dbReference type="EMBL" id="KAF4096303.1"/>
    </source>
</evidence>
<proteinExistence type="predicted"/>
<dbReference type="AlphaFoldDB" id="A0A7J6BPG6"/>
<evidence type="ECO:0000313" key="3">
    <source>
        <dbReference type="Proteomes" id="UP000579812"/>
    </source>
</evidence>
<feature type="transmembrane region" description="Helical" evidence="1">
    <location>
        <begin position="123"/>
        <end position="141"/>
    </location>
</feature>
<evidence type="ECO:0000256" key="1">
    <source>
        <dbReference type="SAM" id="Phobius"/>
    </source>
</evidence>
<reference evidence="2 3" key="1">
    <citation type="submission" date="2020-04" db="EMBL/GenBank/DDBJ databases">
        <title>Chromosome-level genome assembly of a cyprinid fish Onychostoma macrolepis by integration of Nanopore Sequencing, Bionano and Hi-C technology.</title>
        <authorList>
            <person name="Wang D."/>
        </authorList>
    </citation>
    <scope>NUCLEOTIDE SEQUENCE [LARGE SCALE GENOMIC DNA]</scope>
    <source>
        <strain evidence="2">SWU-2019</strain>
        <tissue evidence="2">Muscle</tissue>
    </source>
</reference>
<keyword evidence="1" id="KW-1133">Transmembrane helix</keyword>